<dbReference type="PROSITE" id="PS00098">
    <property type="entry name" value="THIOLASE_1"/>
    <property type="match status" value="1"/>
</dbReference>
<dbReference type="InterPro" id="IPR020613">
    <property type="entry name" value="Thiolase_CS"/>
</dbReference>
<dbReference type="PIRSF" id="PIRSF000429">
    <property type="entry name" value="Ac-CoA_Ac_transf"/>
    <property type="match status" value="1"/>
</dbReference>
<name>A0A9N9S4Y3_9DIPT</name>
<dbReference type="FunFam" id="3.40.47.10:FF:000010">
    <property type="entry name" value="Acetyl-CoA acetyltransferase (Thiolase)"/>
    <property type="match status" value="1"/>
</dbReference>
<protein>
    <submittedName>
        <fullName evidence="8">Uncharacterized protein</fullName>
    </submittedName>
</protein>
<reference evidence="8" key="1">
    <citation type="submission" date="2022-01" db="EMBL/GenBank/DDBJ databases">
        <authorList>
            <person name="King R."/>
        </authorList>
    </citation>
    <scope>NUCLEOTIDE SEQUENCE</scope>
</reference>
<dbReference type="NCBIfam" id="TIGR01930">
    <property type="entry name" value="AcCoA-C-Actrans"/>
    <property type="match status" value="1"/>
</dbReference>
<dbReference type="Gene3D" id="3.40.47.10">
    <property type="match status" value="2"/>
</dbReference>
<dbReference type="SUPFAM" id="SSF53901">
    <property type="entry name" value="Thiolase-like"/>
    <property type="match status" value="2"/>
</dbReference>
<dbReference type="Proteomes" id="UP001153620">
    <property type="component" value="Chromosome 3"/>
</dbReference>
<evidence type="ECO:0000256" key="4">
    <source>
        <dbReference type="PIRSR" id="PIRSR000429-1"/>
    </source>
</evidence>
<dbReference type="EMBL" id="OU895879">
    <property type="protein sequence ID" value="CAG9809584.1"/>
    <property type="molecule type" value="Genomic_DNA"/>
</dbReference>
<feature type="domain" description="Thiolase N-terminal" evidence="6">
    <location>
        <begin position="8"/>
        <end position="268"/>
    </location>
</feature>
<reference evidence="8" key="2">
    <citation type="submission" date="2022-10" db="EMBL/GenBank/DDBJ databases">
        <authorList>
            <consortium name="ENA_rothamsted_submissions"/>
            <consortium name="culmorum"/>
            <person name="King R."/>
        </authorList>
    </citation>
    <scope>NUCLEOTIDE SEQUENCE</scope>
</reference>
<dbReference type="Pfam" id="PF00108">
    <property type="entry name" value="Thiolase_N"/>
    <property type="match status" value="1"/>
</dbReference>
<dbReference type="AlphaFoldDB" id="A0A9N9S4Y3"/>
<evidence type="ECO:0000256" key="3">
    <source>
        <dbReference type="ARBA" id="ARBA00023315"/>
    </source>
</evidence>
<dbReference type="PROSITE" id="PS00737">
    <property type="entry name" value="THIOLASE_2"/>
    <property type="match status" value="1"/>
</dbReference>
<dbReference type="PANTHER" id="PTHR18919">
    <property type="entry name" value="ACETYL-COA C-ACYLTRANSFERASE"/>
    <property type="match status" value="1"/>
</dbReference>
<gene>
    <name evidence="8" type="ORF">CHIRRI_LOCUS12405</name>
</gene>
<sequence length="398" mass="41792">MSGITKGVFIVGAKRTAFGTFGGTFKNTTPTAMQTVAAQAALKEANISPDKVDTVVIGNIMPHTQTDGIYMARHVSLNCGIPQDKPALAVNRLCGSGFQSIVNGAQDILIGGAKVVLTGGVESMSLAPYVARNMRFGTTLGTNYALEDSLWAGLTDTYCKLPMALTAEKLGEKFNISRARVDEFSFNSQQKWGKSNAEGVFKAEITPFTTKVKGKEVQFQVDEHPRPQTTLEGLAKLQSIFKKDGLVTAGTASGISDGASAVILASEEALKEYNLTPLARLVAYSTVGVDPSIMGIGPVPAIQNVLKLSGWSINDLDLIEINEAFAAQTLACAEALGLDLNKLNVNGGAVALGHPLGASGSRITAHLVHEMKRKNLKKSVGSACIGGGQGIALLLESV</sequence>
<keyword evidence="9" id="KW-1185">Reference proteome</keyword>
<feature type="active site" description="Proton acceptor" evidence="4">
    <location>
        <position position="384"/>
    </location>
</feature>
<evidence type="ECO:0000259" key="6">
    <source>
        <dbReference type="Pfam" id="PF00108"/>
    </source>
</evidence>
<proteinExistence type="inferred from homology"/>
<feature type="active site" description="Proton acceptor" evidence="4">
    <location>
        <position position="354"/>
    </location>
</feature>
<organism evidence="8 9">
    <name type="scientific">Chironomus riparius</name>
    <dbReference type="NCBI Taxonomy" id="315576"/>
    <lineage>
        <taxon>Eukaryota</taxon>
        <taxon>Metazoa</taxon>
        <taxon>Ecdysozoa</taxon>
        <taxon>Arthropoda</taxon>
        <taxon>Hexapoda</taxon>
        <taxon>Insecta</taxon>
        <taxon>Pterygota</taxon>
        <taxon>Neoptera</taxon>
        <taxon>Endopterygota</taxon>
        <taxon>Diptera</taxon>
        <taxon>Nematocera</taxon>
        <taxon>Chironomoidea</taxon>
        <taxon>Chironomidae</taxon>
        <taxon>Chironominae</taxon>
        <taxon>Chironomus</taxon>
    </lineage>
</organism>
<evidence type="ECO:0000313" key="8">
    <source>
        <dbReference type="EMBL" id="CAG9809584.1"/>
    </source>
</evidence>
<dbReference type="InterPro" id="IPR020616">
    <property type="entry name" value="Thiolase_N"/>
</dbReference>
<accession>A0A9N9S4Y3</accession>
<feature type="domain" description="Thiolase C-terminal" evidence="7">
    <location>
        <begin position="275"/>
        <end position="396"/>
    </location>
</feature>
<evidence type="ECO:0000256" key="1">
    <source>
        <dbReference type="ARBA" id="ARBA00010982"/>
    </source>
</evidence>
<keyword evidence="3 5" id="KW-0012">Acyltransferase</keyword>
<evidence type="ECO:0000313" key="9">
    <source>
        <dbReference type="Proteomes" id="UP001153620"/>
    </source>
</evidence>
<keyword evidence="2 5" id="KW-0808">Transferase</keyword>
<evidence type="ECO:0000256" key="5">
    <source>
        <dbReference type="RuleBase" id="RU003557"/>
    </source>
</evidence>
<dbReference type="GO" id="GO:0003985">
    <property type="term" value="F:acetyl-CoA C-acetyltransferase activity"/>
    <property type="evidence" value="ECO:0007669"/>
    <property type="project" value="TreeGrafter"/>
</dbReference>
<dbReference type="InterPro" id="IPR016039">
    <property type="entry name" value="Thiolase-like"/>
</dbReference>
<dbReference type="Pfam" id="PF02803">
    <property type="entry name" value="Thiolase_C"/>
    <property type="match status" value="1"/>
</dbReference>
<dbReference type="InterPro" id="IPR020617">
    <property type="entry name" value="Thiolase_C"/>
</dbReference>
<evidence type="ECO:0000259" key="7">
    <source>
        <dbReference type="Pfam" id="PF02803"/>
    </source>
</evidence>
<dbReference type="OrthoDB" id="5404651at2759"/>
<dbReference type="PANTHER" id="PTHR18919:SF107">
    <property type="entry name" value="ACETYL-COA ACETYLTRANSFERASE, CYTOSOLIC"/>
    <property type="match status" value="1"/>
</dbReference>
<evidence type="ECO:0000256" key="2">
    <source>
        <dbReference type="ARBA" id="ARBA00022679"/>
    </source>
</evidence>
<dbReference type="InterPro" id="IPR002155">
    <property type="entry name" value="Thiolase"/>
</dbReference>
<dbReference type="GO" id="GO:0006635">
    <property type="term" value="P:fatty acid beta-oxidation"/>
    <property type="evidence" value="ECO:0007669"/>
    <property type="project" value="TreeGrafter"/>
</dbReference>
<dbReference type="GO" id="GO:0005739">
    <property type="term" value="C:mitochondrion"/>
    <property type="evidence" value="ECO:0007669"/>
    <property type="project" value="TreeGrafter"/>
</dbReference>
<feature type="active site" description="Acyl-thioester intermediate" evidence="4">
    <location>
        <position position="94"/>
    </location>
</feature>
<comment type="similarity">
    <text evidence="1 5">Belongs to the thiolase-like superfamily. Thiolase family.</text>
</comment>
<dbReference type="InterPro" id="IPR020615">
    <property type="entry name" value="Thiolase_acyl_enz_int_AS"/>
</dbReference>
<dbReference type="CDD" id="cd00751">
    <property type="entry name" value="thiolase"/>
    <property type="match status" value="1"/>
</dbReference>